<sequence>MVHIGTVVMGATDVSRAAAFWKAALTYTEREPGTDDWVVLVPVEGPGVGVALGRSTSPVQEVPRVHLDLYSDEQEAEVERLMGLGAERVAWELYPPEPDFVVLADPEGNRFCVIDTTHGG</sequence>
<name>A0A0U3KAC6_STRGL</name>
<protein>
    <submittedName>
        <fullName evidence="2">Glyoxalase</fullName>
    </submittedName>
</protein>
<dbReference type="RefSeq" id="WP_010061283.1">
    <property type="nucleotide sequence ID" value="NZ_CP013738.1"/>
</dbReference>
<accession>A0A0U3KAC6</accession>
<organism evidence="2 3">
    <name type="scientific">Streptomyces globisporus C-1027</name>
    <dbReference type="NCBI Taxonomy" id="1172567"/>
    <lineage>
        <taxon>Bacteria</taxon>
        <taxon>Bacillati</taxon>
        <taxon>Actinomycetota</taxon>
        <taxon>Actinomycetes</taxon>
        <taxon>Kitasatosporales</taxon>
        <taxon>Streptomycetaceae</taxon>
        <taxon>Streptomyces</taxon>
    </lineage>
</organism>
<evidence type="ECO:0000313" key="2">
    <source>
        <dbReference type="EMBL" id="ALU93198.1"/>
    </source>
</evidence>
<dbReference type="PANTHER" id="PTHR35908:SF1">
    <property type="entry name" value="CONSERVED PROTEIN"/>
    <property type="match status" value="1"/>
</dbReference>
<dbReference type="Gene3D" id="3.10.180.10">
    <property type="entry name" value="2,3-Dihydroxybiphenyl 1,2-Dioxygenase, domain 1"/>
    <property type="match status" value="1"/>
</dbReference>
<dbReference type="KEGG" id="sgb:WQO_07435"/>
<reference evidence="2 3" key="1">
    <citation type="journal article" date="2012" name="J. Bacteriol.">
        <title>Draft genome sequence of Streptomyces globisporus C-1027, which produces an antitumor antibiotic consisting of a nine-membered enediyne with a chromoprotein.</title>
        <authorList>
            <person name="Wang L."/>
            <person name="Wang S."/>
            <person name="He Q."/>
            <person name="Yu T."/>
            <person name="Li Q."/>
            <person name="Hong B."/>
        </authorList>
    </citation>
    <scope>NUCLEOTIDE SEQUENCE [LARGE SCALE GENOMIC DNA]</scope>
    <source>
        <strain evidence="2 3">C-1027</strain>
    </source>
</reference>
<dbReference type="InterPro" id="IPR041581">
    <property type="entry name" value="Glyoxalase_6"/>
</dbReference>
<dbReference type="Pfam" id="PF18029">
    <property type="entry name" value="Glyoxalase_6"/>
    <property type="match status" value="1"/>
</dbReference>
<evidence type="ECO:0000259" key="1">
    <source>
        <dbReference type="Pfam" id="PF18029"/>
    </source>
</evidence>
<dbReference type="GeneID" id="27782148"/>
<dbReference type="CDD" id="cd06587">
    <property type="entry name" value="VOC"/>
    <property type="match status" value="1"/>
</dbReference>
<dbReference type="AlphaFoldDB" id="A0A0U3KAC6"/>
<dbReference type="InterPro" id="IPR029068">
    <property type="entry name" value="Glyas_Bleomycin-R_OHBP_Dase"/>
</dbReference>
<evidence type="ECO:0000313" key="3">
    <source>
        <dbReference type="Proteomes" id="UP000064183"/>
    </source>
</evidence>
<dbReference type="SUPFAM" id="SSF54593">
    <property type="entry name" value="Glyoxalase/Bleomycin resistance protein/Dihydroxybiphenyl dioxygenase"/>
    <property type="match status" value="1"/>
</dbReference>
<proteinExistence type="predicted"/>
<dbReference type="EMBL" id="CP013738">
    <property type="protein sequence ID" value="ALU93198.1"/>
    <property type="molecule type" value="Genomic_DNA"/>
</dbReference>
<dbReference type="Proteomes" id="UP000064183">
    <property type="component" value="Chromosome"/>
</dbReference>
<gene>
    <name evidence="2" type="ORF">WQO_07435</name>
</gene>
<dbReference type="PANTHER" id="PTHR35908">
    <property type="entry name" value="HYPOTHETICAL FUSION PROTEIN"/>
    <property type="match status" value="1"/>
</dbReference>
<feature type="domain" description="Glyoxalase-like" evidence="1">
    <location>
        <begin position="7"/>
        <end position="114"/>
    </location>
</feature>
<dbReference type="STRING" id="1172567.WQO_07435"/>